<evidence type="ECO:0000259" key="6">
    <source>
        <dbReference type="Pfam" id="PF07291"/>
    </source>
</evidence>
<dbReference type="GO" id="GO:0030416">
    <property type="term" value="P:methylamine metabolic process"/>
    <property type="evidence" value="ECO:0007669"/>
    <property type="project" value="InterPro"/>
</dbReference>
<name>I0W5L5_9FLAO</name>
<evidence type="ECO:0000256" key="5">
    <source>
        <dbReference type="SAM" id="Phobius"/>
    </source>
</evidence>
<feature type="transmembrane region" description="Helical" evidence="5">
    <location>
        <begin position="122"/>
        <end position="139"/>
    </location>
</feature>
<accession>I0W5L5</accession>
<keyword evidence="3 5" id="KW-1133">Transmembrane helix</keyword>
<feature type="transmembrane region" description="Helical" evidence="5">
    <location>
        <begin position="52"/>
        <end position="73"/>
    </location>
</feature>
<comment type="subcellular location">
    <subcellularLocation>
        <location evidence="1">Membrane</location>
        <topology evidence="1">Multi-pass membrane protein</topology>
    </subcellularLocation>
</comment>
<dbReference type="RefSeq" id="WP_008241511.1">
    <property type="nucleotide sequence ID" value="NZ_AJJU01000040.1"/>
</dbReference>
<keyword evidence="2 5" id="KW-0812">Transmembrane</keyword>
<evidence type="ECO:0000256" key="4">
    <source>
        <dbReference type="ARBA" id="ARBA00023136"/>
    </source>
</evidence>
<gene>
    <name evidence="7" type="ORF">W5A_13300</name>
</gene>
<evidence type="ECO:0000313" key="7">
    <source>
        <dbReference type="EMBL" id="EID71681.1"/>
    </source>
</evidence>
<dbReference type="AlphaFoldDB" id="I0W5L5"/>
<dbReference type="STRING" id="946077.W5A_13300"/>
<sequence>MKQIKTYQSILLEIISALFILLFVSAAISKLMEGPAFYNNLVNSPFSWVSQIAKITSYAIPILELGTAILLVFHKTRLKGLYAAFILMVIFTGYVAGIKFISPYEPCSCGGVITLLSWNQHFILNLIWIALTIVGIILYRKHYKSPKQSSLTVQIENQS</sequence>
<comment type="caution">
    <text evidence="7">The sequence shown here is derived from an EMBL/GenBank/DDBJ whole genome shotgun (WGS) entry which is preliminary data.</text>
</comment>
<evidence type="ECO:0000256" key="2">
    <source>
        <dbReference type="ARBA" id="ARBA00022692"/>
    </source>
</evidence>
<feature type="transmembrane region" description="Helical" evidence="5">
    <location>
        <begin position="80"/>
        <end position="102"/>
    </location>
</feature>
<keyword evidence="8" id="KW-1185">Reference proteome</keyword>
<dbReference type="Pfam" id="PF07291">
    <property type="entry name" value="MauE"/>
    <property type="match status" value="1"/>
</dbReference>
<dbReference type="Proteomes" id="UP000005938">
    <property type="component" value="Unassembled WGS sequence"/>
</dbReference>
<proteinExistence type="predicted"/>
<dbReference type="GO" id="GO:0016020">
    <property type="term" value="C:membrane"/>
    <property type="evidence" value="ECO:0007669"/>
    <property type="project" value="UniProtKB-SubCell"/>
</dbReference>
<evidence type="ECO:0000256" key="1">
    <source>
        <dbReference type="ARBA" id="ARBA00004141"/>
    </source>
</evidence>
<feature type="domain" description="Methylamine utilisation protein MauE" evidence="6">
    <location>
        <begin position="9"/>
        <end position="137"/>
    </location>
</feature>
<dbReference type="OrthoDB" id="673785at2"/>
<evidence type="ECO:0000256" key="3">
    <source>
        <dbReference type="ARBA" id="ARBA00022989"/>
    </source>
</evidence>
<dbReference type="eggNOG" id="ENOG502Z9VN">
    <property type="taxonomic scope" value="Bacteria"/>
</dbReference>
<keyword evidence="4 5" id="KW-0472">Membrane</keyword>
<protein>
    <recommendedName>
        <fullName evidence="6">Methylamine utilisation protein MauE domain-containing protein</fullName>
    </recommendedName>
</protein>
<evidence type="ECO:0000313" key="8">
    <source>
        <dbReference type="Proteomes" id="UP000005938"/>
    </source>
</evidence>
<feature type="transmembrane region" description="Helical" evidence="5">
    <location>
        <begin position="12"/>
        <end position="32"/>
    </location>
</feature>
<organism evidence="7 8">
    <name type="scientific">Imtechella halotolerans K1</name>
    <dbReference type="NCBI Taxonomy" id="946077"/>
    <lineage>
        <taxon>Bacteria</taxon>
        <taxon>Pseudomonadati</taxon>
        <taxon>Bacteroidota</taxon>
        <taxon>Flavobacteriia</taxon>
        <taxon>Flavobacteriales</taxon>
        <taxon>Flavobacteriaceae</taxon>
        <taxon>Imtechella</taxon>
    </lineage>
</organism>
<dbReference type="EMBL" id="AJJU01000040">
    <property type="protein sequence ID" value="EID71681.1"/>
    <property type="molecule type" value="Genomic_DNA"/>
</dbReference>
<reference evidence="7 8" key="1">
    <citation type="journal article" date="2012" name="J. Bacteriol.">
        <title>Genome Sequence of the Halotolerant Bacterium Imtechella halotolerans K1T.</title>
        <authorList>
            <person name="Kumar S."/>
            <person name="Vikram S."/>
            <person name="Subramanian S."/>
            <person name="Raghava G.P."/>
            <person name="Pinnaka A.K."/>
        </authorList>
    </citation>
    <scope>NUCLEOTIDE SEQUENCE [LARGE SCALE GENOMIC DNA]</scope>
    <source>
        <strain evidence="7 8">K1</strain>
    </source>
</reference>
<dbReference type="InterPro" id="IPR009908">
    <property type="entry name" value="Methylamine_util_MauE"/>
</dbReference>